<keyword evidence="2" id="KW-0732">Signal</keyword>
<dbReference type="RefSeq" id="WP_137623947.1">
    <property type="nucleotide sequence ID" value="NZ_NXLY01000008.1"/>
</dbReference>
<feature type="signal peptide" evidence="2">
    <location>
        <begin position="1"/>
        <end position="21"/>
    </location>
</feature>
<comment type="caution">
    <text evidence="4">The sequence shown here is derived from an EMBL/GenBank/DDBJ whole genome shotgun (WGS) entry which is preliminary data.</text>
</comment>
<dbReference type="InterPro" id="IPR050245">
    <property type="entry name" value="PrsA_foldase"/>
</dbReference>
<dbReference type="SUPFAM" id="SSF109998">
    <property type="entry name" value="Triger factor/SurA peptide-binding domain-like"/>
    <property type="match status" value="1"/>
</dbReference>
<dbReference type="Gene3D" id="6.10.140.970">
    <property type="match status" value="1"/>
</dbReference>
<keyword evidence="1 4" id="KW-0413">Isomerase</keyword>
<gene>
    <name evidence="4" type="ORF">CQA75_05090</name>
</gene>
<dbReference type="Gene3D" id="1.10.8.1040">
    <property type="match status" value="1"/>
</dbReference>
<dbReference type="Pfam" id="PF13616">
    <property type="entry name" value="Rotamase_3"/>
    <property type="match status" value="1"/>
</dbReference>
<reference evidence="4 5" key="1">
    <citation type="submission" date="2018-05" db="EMBL/GenBank/DDBJ databases">
        <title>Novel Campyloabacter and Helicobacter Species and Strains.</title>
        <authorList>
            <person name="Mannion A.J."/>
            <person name="Shen Z."/>
            <person name="Fox J.G."/>
        </authorList>
    </citation>
    <scope>NUCLEOTIDE SEQUENCE [LARGE SCALE GENOMIC DNA]</scope>
    <source>
        <strain evidence="5">MIT10-5678</strain>
    </source>
</reference>
<evidence type="ECO:0000256" key="2">
    <source>
        <dbReference type="SAM" id="SignalP"/>
    </source>
</evidence>
<dbReference type="PROSITE" id="PS50198">
    <property type="entry name" value="PPIC_PPIASE_2"/>
    <property type="match status" value="1"/>
</dbReference>
<dbReference type="InterPro" id="IPR027304">
    <property type="entry name" value="Trigger_fact/SurA_dom_sf"/>
</dbReference>
<organism evidence="4 5">
    <name type="scientific">Campylobacter taeniopygiae</name>
    <dbReference type="NCBI Taxonomy" id="2510188"/>
    <lineage>
        <taxon>Bacteria</taxon>
        <taxon>Pseudomonadati</taxon>
        <taxon>Campylobacterota</taxon>
        <taxon>Epsilonproteobacteria</taxon>
        <taxon>Campylobacterales</taxon>
        <taxon>Campylobacteraceae</taxon>
        <taxon>Campylobacter</taxon>
    </lineage>
</organism>
<keyword evidence="1" id="KW-0697">Rotamase</keyword>
<feature type="chain" id="PRO_5046760577" evidence="2">
    <location>
        <begin position="22"/>
        <end position="273"/>
    </location>
</feature>
<keyword evidence="5" id="KW-1185">Reference proteome</keyword>
<dbReference type="InterPro" id="IPR046357">
    <property type="entry name" value="PPIase_dom_sf"/>
</dbReference>
<accession>A0ABY2TII6</accession>
<proteinExistence type="predicted"/>
<dbReference type="GO" id="GO:0016853">
    <property type="term" value="F:isomerase activity"/>
    <property type="evidence" value="ECO:0007669"/>
    <property type="project" value="UniProtKB-KW"/>
</dbReference>
<evidence type="ECO:0000256" key="1">
    <source>
        <dbReference type="PROSITE-ProRule" id="PRU00278"/>
    </source>
</evidence>
<evidence type="ECO:0000259" key="3">
    <source>
        <dbReference type="PROSITE" id="PS50198"/>
    </source>
</evidence>
<name>A0ABY2TII6_9BACT</name>
<sequence>MKKISLVAATLIFGVALSANAATVATVNGKNISDTEVNDFFAPMLRGQDFKTLPENQKKALTQQYIIQDLVLQDAKKQNLEKDPLYTKELDRAKESILVNVYQEKILNSIKVDPAKAKAFYDQNKDKYVKPASVQARHILVSSEKEAKEIINELKKLKGKALEDKFSQIAKEKSIDPGSKNQGGELGWFDQSTMVKPFTDAAFALKNGTITTTPVKTNFGYHIILKENSHPREQIKFEDVKQGIENGLKFEEFKKVMNQKGQELLNNAKVEYK</sequence>
<dbReference type="Gene3D" id="3.10.50.40">
    <property type="match status" value="1"/>
</dbReference>
<evidence type="ECO:0000313" key="4">
    <source>
        <dbReference type="EMBL" id="TKX33873.1"/>
    </source>
</evidence>
<dbReference type="PANTHER" id="PTHR47245">
    <property type="entry name" value="PEPTIDYLPROLYL ISOMERASE"/>
    <property type="match status" value="1"/>
</dbReference>
<evidence type="ECO:0000313" key="5">
    <source>
        <dbReference type="Proteomes" id="UP000309584"/>
    </source>
</evidence>
<dbReference type="Proteomes" id="UP000309584">
    <property type="component" value="Unassembled WGS sequence"/>
</dbReference>
<feature type="domain" description="PpiC" evidence="3">
    <location>
        <begin position="131"/>
        <end position="228"/>
    </location>
</feature>
<dbReference type="InterPro" id="IPR000297">
    <property type="entry name" value="PPIase_PpiC"/>
</dbReference>
<dbReference type="EMBL" id="NXLY01000008">
    <property type="protein sequence ID" value="TKX33873.1"/>
    <property type="molecule type" value="Genomic_DNA"/>
</dbReference>
<protein>
    <submittedName>
        <fullName evidence="4">Peptidylprolyl isomerase</fullName>
    </submittedName>
</protein>
<dbReference type="PANTHER" id="PTHR47245:SF2">
    <property type="entry name" value="PEPTIDYL-PROLYL CIS-TRANS ISOMERASE HP_0175-RELATED"/>
    <property type="match status" value="1"/>
</dbReference>
<dbReference type="SUPFAM" id="SSF54534">
    <property type="entry name" value="FKBP-like"/>
    <property type="match status" value="1"/>
</dbReference>